<dbReference type="WBParaSite" id="ALUE_0002140901-mRNA-1">
    <property type="protein sequence ID" value="ALUE_0002140901-mRNA-1"/>
    <property type="gene ID" value="ALUE_0002140901"/>
</dbReference>
<dbReference type="AlphaFoldDB" id="A0A0M3IRN1"/>
<sequence length="93" mass="10674">MSHCMGRLKVREEISLVLLMYPQKDVAIPIYVFEMVSSRQRHCHDAGCMAVRGSLVSVKEMNMKDQRVGDILEWCRVAIIIKRKSPVNRAGRT</sequence>
<dbReference type="Proteomes" id="UP000036681">
    <property type="component" value="Unplaced"/>
</dbReference>
<reference evidence="2" key="1">
    <citation type="submission" date="2017-02" db="UniProtKB">
        <authorList>
            <consortium name="WormBaseParasite"/>
        </authorList>
    </citation>
    <scope>IDENTIFICATION</scope>
</reference>
<name>A0A0M3IRN1_ASCLU</name>
<proteinExistence type="predicted"/>
<evidence type="ECO:0000313" key="1">
    <source>
        <dbReference type="Proteomes" id="UP000036681"/>
    </source>
</evidence>
<protein>
    <submittedName>
        <fullName evidence="2">Ovule protein</fullName>
    </submittedName>
</protein>
<keyword evidence="1" id="KW-1185">Reference proteome</keyword>
<organism evidence="1 2">
    <name type="scientific">Ascaris lumbricoides</name>
    <name type="common">Giant roundworm</name>
    <dbReference type="NCBI Taxonomy" id="6252"/>
    <lineage>
        <taxon>Eukaryota</taxon>
        <taxon>Metazoa</taxon>
        <taxon>Ecdysozoa</taxon>
        <taxon>Nematoda</taxon>
        <taxon>Chromadorea</taxon>
        <taxon>Rhabditida</taxon>
        <taxon>Spirurina</taxon>
        <taxon>Ascaridomorpha</taxon>
        <taxon>Ascaridoidea</taxon>
        <taxon>Ascarididae</taxon>
        <taxon>Ascaris</taxon>
    </lineage>
</organism>
<accession>A0A0M3IRN1</accession>
<evidence type="ECO:0000313" key="2">
    <source>
        <dbReference type="WBParaSite" id="ALUE_0002140901-mRNA-1"/>
    </source>
</evidence>